<dbReference type="Pfam" id="PF12680">
    <property type="entry name" value="SnoaL_2"/>
    <property type="match status" value="1"/>
</dbReference>
<dbReference type="SUPFAM" id="SSF54427">
    <property type="entry name" value="NTF2-like"/>
    <property type="match status" value="1"/>
</dbReference>
<evidence type="ECO:0000313" key="2">
    <source>
        <dbReference type="EMBL" id="GID70342.1"/>
    </source>
</evidence>
<protein>
    <recommendedName>
        <fullName evidence="1">SnoaL-like domain-containing protein</fullName>
    </recommendedName>
</protein>
<accession>A0A919M8Z7</accession>
<evidence type="ECO:0000259" key="1">
    <source>
        <dbReference type="Pfam" id="PF12680"/>
    </source>
</evidence>
<dbReference type="AlphaFoldDB" id="A0A919M8Z7"/>
<gene>
    <name evidence="2" type="ORF">Acy02nite_82230</name>
</gene>
<dbReference type="EMBL" id="BOMH01000073">
    <property type="protein sequence ID" value="GID70342.1"/>
    <property type="molecule type" value="Genomic_DNA"/>
</dbReference>
<sequence length="142" mass="15431">MNDTSETRTPAQHAAAEHLRLLTAADLDAWAALFATDATFTFPFAPPGMVTELHGREALRAHMRGFTETFDARLVDLTFIDTAGSQVAVARGKLDGTARPTGKRFQQDFIVVVHTDADGLVTRFDDYWNPLAAVDALTPADA</sequence>
<dbReference type="InterPro" id="IPR032710">
    <property type="entry name" value="NTF2-like_dom_sf"/>
</dbReference>
<evidence type="ECO:0000313" key="3">
    <source>
        <dbReference type="Proteomes" id="UP000619479"/>
    </source>
</evidence>
<feature type="domain" description="SnoaL-like" evidence="1">
    <location>
        <begin position="17"/>
        <end position="123"/>
    </location>
</feature>
<organism evidence="2 3">
    <name type="scientific">Actinoplanes cyaneus</name>
    <dbReference type="NCBI Taxonomy" id="52696"/>
    <lineage>
        <taxon>Bacteria</taxon>
        <taxon>Bacillati</taxon>
        <taxon>Actinomycetota</taxon>
        <taxon>Actinomycetes</taxon>
        <taxon>Micromonosporales</taxon>
        <taxon>Micromonosporaceae</taxon>
        <taxon>Actinoplanes</taxon>
    </lineage>
</organism>
<name>A0A919M8Z7_9ACTN</name>
<dbReference type="Proteomes" id="UP000619479">
    <property type="component" value="Unassembled WGS sequence"/>
</dbReference>
<dbReference type="Gene3D" id="3.10.450.50">
    <property type="match status" value="1"/>
</dbReference>
<keyword evidence="3" id="KW-1185">Reference proteome</keyword>
<reference evidence="2" key="1">
    <citation type="submission" date="2021-01" db="EMBL/GenBank/DDBJ databases">
        <title>Whole genome shotgun sequence of Actinoplanes cyaneus NBRC 14990.</title>
        <authorList>
            <person name="Komaki H."/>
            <person name="Tamura T."/>
        </authorList>
    </citation>
    <scope>NUCLEOTIDE SEQUENCE</scope>
    <source>
        <strain evidence="2">NBRC 14990</strain>
    </source>
</reference>
<proteinExistence type="predicted"/>
<comment type="caution">
    <text evidence="2">The sequence shown here is derived from an EMBL/GenBank/DDBJ whole genome shotgun (WGS) entry which is preliminary data.</text>
</comment>
<dbReference type="RefSeq" id="WP_203754003.1">
    <property type="nucleotide sequence ID" value="NZ_BAAAUC010000035.1"/>
</dbReference>
<dbReference type="InterPro" id="IPR037401">
    <property type="entry name" value="SnoaL-like"/>
</dbReference>